<accession>A0ABP6YHP9</accession>
<proteinExistence type="predicted"/>
<reference evidence="2" key="1">
    <citation type="journal article" date="2019" name="Int. J. Syst. Evol. Microbiol.">
        <title>The Global Catalogue of Microorganisms (GCM) 10K type strain sequencing project: providing services to taxonomists for standard genome sequencing and annotation.</title>
        <authorList>
            <consortium name="The Broad Institute Genomics Platform"/>
            <consortium name="The Broad Institute Genome Sequencing Center for Infectious Disease"/>
            <person name="Wu L."/>
            <person name="Ma J."/>
        </authorList>
    </citation>
    <scope>NUCLEOTIDE SEQUENCE [LARGE SCALE GENOMIC DNA]</scope>
    <source>
        <strain evidence="2">JCM 17326</strain>
    </source>
</reference>
<evidence type="ECO:0000313" key="1">
    <source>
        <dbReference type="EMBL" id="GAA3583277.1"/>
    </source>
</evidence>
<gene>
    <name evidence="1" type="ORF">GCM10022419_076340</name>
</gene>
<dbReference type="InterPro" id="IPR011059">
    <property type="entry name" value="Metal-dep_hydrolase_composite"/>
</dbReference>
<sequence>MTAGYAPTDVLPVAARACRLEGREGSVAPGFDADPSADVRALRRPVAVCRMGERVRA</sequence>
<name>A0ABP6YHP9_9ACTN</name>
<dbReference type="Proteomes" id="UP001500630">
    <property type="component" value="Unassembled WGS sequence"/>
</dbReference>
<dbReference type="EMBL" id="BAABDQ010000020">
    <property type="protein sequence ID" value="GAA3583277.1"/>
    <property type="molecule type" value="Genomic_DNA"/>
</dbReference>
<dbReference type="RefSeq" id="WP_345569599.1">
    <property type="nucleotide sequence ID" value="NZ_BAABDQ010000020.1"/>
</dbReference>
<organism evidence="1 2">
    <name type="scientific">Nonomuraea rosea</name>
    <dbReference type="NCBI Taxonomy" id="638574"/>
    <lineage>
        <taxon>Bacteria</taxon>
        <taxon>Bacillati</taxon>
        <taxon>Actinomycetota</taxon>
        <taxon>Actinomycetes</taxon>
        <taxon>Streptosporangiales</taxon>
        <taxon>Streptosporangiaceae</taxon>
        <taxon>Nonomuraea</taxon>
    </lineage>
</organism>
<dbReference type="Gene3D" id="2.30.40.10">
    <property type="entry name" value="Urease, subunit C, domain 1"/>
    <property type="match status" value="1"/>
</dbReference>
<evidence type="ECO:0000313" key="2">
    <source>
        <dbReference type="Proteomes" id="UP001500630"/>
    </source>
</evidence>
<keyword evidence="2" id="KW-1185">Reference proteome</keyword>
<protein>
    <submittedName>
        <fullName evidence="1">Uncharacterized protein</fullName>
    </submittedName>
</protein>
<comment type="caution">
    <text evidence="1">The sequence shown here is derived from an EMBL/GenBank/DDBJ whole genome shotgun (WGS) entry which is preliminary data.</text>
</comment>